<dbReference type="RefSeq" id="WP_249894821.1">
    <property type="nucleotide sequence ID" value="NZ_CP082905.1"/>
</dbReference>
<dbReference type="Proteomes" id="UP001056635">
    <property type="component" value="Plasmid pX22927_1"/>
</dbReference>
<proteinExistence type="predicted"/>
<dbReference type="EMBL" id="CP082905">
    <property type="protein sequence ID" value="UQY46324.1"/>
    <property type="molecule type" value="Genomic_DNA"/>
</dbReference>
<name>A0ABY4RHA6_9GAMM</name>
<evidence type="ECO:0000313" key="1">
    <source>
        <dbReference type="EMBL" id="UQY46324.1"/>
    </source>
</evidence>
<keyword evidence="1" id="KW-0614">Plasmid</keyword>
<protein>
    <submittedName>
        <fullName evidence="1">Uncharacterized protein</fullName>
    </submittedName>
</protein>
<gene>
    <name evidence="1" type="ORF">K6958_20575</name>
</gene>
<reference evidence="1" key="1">
    <citation type="submission" date="2021-09" db="EMBL/GenBank/DDBJ databases">
        <title>First case of bloodstream infection caused by Mixta hanseatica sp. nov., a member of the Erwiniaceae family.</title>
        <authorList>
            <person name="Both A."/>
            <person name="Huang J."/>
            <person name="Wenzel P."/>
            <person name="Aepfelbacher M."/>
            <person name="Rohde H."/>
            <person name="Christner M."/>
            <person name="Hentschke M."/>
        </authorList>
    </citation>
    <scope>NUCLEOTIDE SEQUENCE</scope>
    <source>
        <strain evidence="1">X22927</strain>
        <plasmid evidence="1">pX22927_1</plasmid>
    </source>
</reference>
<organism evidence="1 2">
    <name type="scientific">Mixta hanseatica</name>
    <dbReference type="NCBI Taxonomy" id="2872648"/>
    <lineage>
        <taxon>Bacteria</taxon>
        <taxon>Pseudomonadati</taxon>
        <taxon>Pseudomonadota</taxon>
        <taxon>Gammaproteobacteria</taxon>
        <taxon>Enterobacterales</taxon>
        <taxon>Erwiniaceae</taxon>
        <taxon>Mixta</taxon>
    </lineage>
</organism>
<evidence type="ECO:0000313" key="2">
    <source>
        <dbReference type="Proteomes" id="UP001056635"/>
    </source>
</evidence>
<geneLocation type="plasmid" evidence="1 2">
    <name>pX22927_1</name>
</geneLocation>
<keyword evidence="2" id="KW-1185">Reference proteome</keyword>
<accession>A0ABY4RHA6</accession>
<sequence>MSSKFSRKNLALLNQQLEKDHIAGVVGFALFDTERRSFIALNETERREPIYSSDAEYAEEFANRTEAYQAMLDLGLDTNITHIIPLVYNDFFGLFPLPGALDGRTDRVGFFNINEDAKS</sequence>